<dbReference type="Gene3D" id="2.30.40.10">
    <property type="entry name" value="Urease, subunit C, domain 1"/>
    <property type="match status" value="1"/>
</dbReference>
<organism evidence="10 11">
    <name type="scientific">Cryptobacterium curtum (strain ATCC 700683 / DSM 15641 / CCUG 43107 / 12-3)</name>
    <dbReference type="NCBI Taxonomy" id="469378"/>
    <lineage>
        <taxon>Bacteria</taxon>
        <taxon>Bacillati</taxon>
        <taxon>Actinomycetota</taxon>
        <taxon>Coriobacteriia</taxon>
        <taxon>Eggerthellales</taxon>
        <taxon>Eggerthellaceae</taxon>
        <taxon>Cryptobacterium</taxon>
    </lineage>
</organism>
<dbReference type="HOGENOM" id="CLU_032482_2_1_11"/>
<dbReference type="EMBL" id="CP001682">
    <property type="protein sequence ID" value="ACU94385.1"/>
    <property type="molecule type" value="Genomic_DNA"/>
</dbReference>
<dbReference type="PANTHER" id="PTHR11113">
    <property type="entry name" value="N-ACETYLGLUCOSAMINE-6-PHOSPHATE DEACETYLASE"/>
    <property type="match status" value="1"/>
</dbReference>
<sequence>MSASTICLRGSRVFDGTGFTAASVVIKDDRISRIVEPDIPVQADEVIDAHGFVVAPGLIDLHFHGCCGHDFCDGTSEALSAIARSEASWGITSICPATMTFPEDRLLTVMKTAARWKAADDEAALVGINMEGPFISPGKIGAQNPHFVQQPNIAMMHRLMDASEGLVKLVDIAPEETGAIEFIEQLHRDVRISIAHTCATYKQARSAFEAGARQVTHLYNAMPPLHHRAPGPIPAAVEEDGVSAEIITDGIHVSAAMVRLAFQLFTGARMILISDSMMACGMGDGTFELGGQAVSVTDRRATLVDGTLAGSASNLADCLAWAITEADIPAEVALRSATANPAQALGIADEVGSIGAGKKADLVLFDSSWKVAGVILRGRVIKPLQLPA</sequence>
<evidence type="ECO:0000256" key="4">
    <source>
        <dbReference type="ARBA" id="ARBA00023277"/>
    </source>
</evidence>
<dbReference type="PIRSF" id="PIRSF038994">
    <property type="entry name" value="NagA"/>
    <property type="match status" value="1"/>
</dbReference>
<evidence type="ECO:0000256" key="8">
    <source>
        <dbReference type="PIRSR" id="PIRSR038994-3"/>
    </source>
</evidence>
<dbReference type="CDD" id="cd00854">
    <property type="entry name" value="NagA"/>
    <property type="match status" value="1"/>
</dbReference>
<feature type="binding site" evidence="7">
    <location>
        <begin position="308"/>
        <end position="310"/>
    </location>
    <ligand>
        <name>substrate</name>
    </ligand>
</feature>
<feature type="binding site" evidence="8">
    <location>
        <position position="217"/>
    </location>
    <ligand>
        <name>Zn(2+)</name>
        <dbReference type="ChEBI" id="CHEBI:29105"/>
    </ligand>
</feature>
<accession>C7MN95</accession>
<feature type="active site" description="Proton donor/acceptor" evidence="6">
    <location>
        <position position="275"/>
    </location>
</feature>
<dbReference type="Pfam" id="PF01979">
    <property type="entry name" value="Amidohydro_1"/>
    <property type="match status" value="1"/>
</dbReference>
<feature type="binding site" evidence="7">
    <location>
        <begin position="220"/>
        <end position="221"/>
    </location>
    <ligand>
        <name>substrate</name>
    </ligand>
</feature>
<feature type="domain" description="Amidohydrolase-related" evidence="9">
    <location>
        <begin position="53"/>
        <end position="380"/>
    </location>
</feature>
<dbReference type="Gene3D" id="3.20.20.140">
    <property type="entry name" value="Metal-dependent hydrolases"/>
    <property type="match status" value="1"/>
</dbReference>
<evidence type="ECO:0000313" key="10">
    <source>
        <dbReference type="EMBL" id="ACU94385.1"/>
    </source>
</evidence>
<comment type="cofactor">
    <cofactor evidence="8">
        <name>a divalent metal cation</name>
        <dbReference type="ChEBI" id="CHEBI:60240"/>
    </cofactor>
    <text evidence="8">Binds 1 divalent metal cation per subunit.</text>
</comment>
<feature type="binding site" evidence="7">
    <location>
        <position position="252"/>
    </location>
    <ligand>
        <name>substrate</name>
    </ligand>
</feature>
<dbReference type="InterPro" id="IPR032466">
    <property type="entry name" value="Metal_Hydrolase"/>
</dbReference>
<dbReference type="InterPro" id="IPR006680">
    <property type="entry name" value="Amidohydro-rel"/>
</dbReference>
<evidence type="ECO:0000256" key="2">
    <source>
        <dbReference type="ARBA" id="ARBA00022723"/>
    </source>
</evidence>
<keyword evidence="2 8" id="KW-0479">Metal-binding</keyword>
<evidence type="ECO:0000256" key="6">
    <source>
        <dbReference type="PIRSR" id="PIRSR038994-1"/>
    </source>
</evidence>
<dbReference type="GO" id="GO:0006046">
    <property type="term" value="P:N-acetylglucosamine catabolic process"/>
    <property type="evidence" value="ECO:0007669"/>
    <property type="project" value="TreeGrafter"/>
</dbReference>
<feature type="binding site" evidence="7">
    <location>
        <position position="142"/>
    </location>
    <ligand>
        <name>substrate</name>
    </ligand>
</feature>
<evidence type="ECO:0000313" key="11">
    <source>
        <dbReference type="Proteomes" id="UP000000954"/>
    </source>
</evidence>
<dbReference type="Proteomes" id="UP000000954">
    <property type="component" value="Chromosome"/>
</dbReference>
<dbReference type="GO" id="GO:0046872">
    <property type="term" value="F:metal ion binding"/>
    <property type="evidence" value="ECO:0007669"/>
    <property type="project" value="UniProtKB-KW"/>
</dbReference>
<keyword evidence="11" id="KW-1185">Reference proteome</keyword>
<protein>
    <submittedName>
        <fullName evidence="10">N-acetylglucosamine 6-phosphate deacetylase</fullName>
    </submittedName>
</protein>
<proteinExistence type="inferred from homology"/>
<dbReference type="GO" id="GO:0008448">
    <property type="term" value="F:N-acetylglucosamine-6-phosphate deacetylase activity"/>
    <property type="evidence" value="ECO:0007669"/>
    <property type="project" value="InterPro"/>
</dbReference>
<name>C7MN95_CRYCD</name>
<evidence type="ECO:0000256" key="1">
    <source>
        <dbReference type="ARBA" id="ARBA00010716"/>
    </source>
</evidence>
<dbReference type="SUPFAM" id="SSF51556">
    <property type="entry name" value="Metallo-dependent hydrolases"/>
    <property type="match status" value="1"/>
</dbReference>
<feature type="binding site" evidence="8">
    <location>
        <position position="196"/>
    </location>
    <ligand>
        <name>Zn(2+)</name>
        <dbReference type="ChEBI" id="CHEBI:29105"/>
    </ligand>
</feature>
<dbReference type="InterPro" id="IPR003764">
    <property type="entry name" value="GlcNAc_6-P_deAcase"/>
</dbReference>
<dbReference type="InterPro" id="IPR011059">
    <property type="entry name" value="Metal-dep_hydrolase_composite"/>
</dbReference>
<dbReference type="KEGG" id="ccu:Ccur_06750"/>
<dbReference type="PANTHER" id="PTHR11113:SF14">
    <property type="entry name" value="N-ACETYLGLUCOSAMINE-6-PHOSPHATE DEACETYLASE"/>
    <property type="match status" value="1"/>
</dbReference>
<keyword evidence="4 5" id="KW-0119">Carbohydrate metabolism</keyword>
<reference evidence="10 11" key="1">
    <citation type="journal article" date="2009" name="Stand. Genomic Sci.">
        <title>Complete genome sequence of Cryptobacterium curtum type strain (12-3).</title>
        <authorList>
            <person name="Mavrommatis K."/>
            <person name="Pukall R."/>
            <person name="Rohde C."/>
            <person name="Chen F."/>
            <person name="Sims D."/>
            <person name="Brettin T."/>
            <person name="Kuske C."/>
            <person name="Detter J.C."/>
            <person name="Han C."/>
            <person name="Lapidus A."/>
            <person name="Copeland A."/>
            <person name="Glavina Del Rio T."/>
            <person name="Nolan M."/>
            <person name="Lucas S."/>
            <person name="Tice H."/>
            <person name="Cheng J.F."/>
            <person name="Bruce D."/>
            <person name="Goodwin L."/>
            <person name="Pitluck S."/>
            <person name="Ovchinnikova G."/>
            <person name="Pati A."/>
            <person name="Ivanova N."/>
            <person name="Chen A."/>
            <person name="Palaniappan K."/>
            <person name="Chain P."/>
            <person name="D'haeseleer P."/>
            <person name="Goker M."/>
            <person name="Bristow J."/>
            <person name="Eisen J.A."/>
            <person name="Markowitz V."/>
            <person name="Hugenholtz P."/>
            <person name="Rohde M."/>
            <person name="Klenk H.P."/>
            <person name="Kyrpides N.C."/>
        </authorList>
    </citation>
    <scope>NUCLEOTIDE SEQUENCE [LARGE SCALE GENOMIC DNA]</scope>
    <source>
        <strain evidence="11">ATCC 700683 / DSM 15641 / 12-3</strain>
    </source>
</reference>
<feature type="binding site" evidence="8">
    <location>
        <position position="131"/>
    </location>
    <ligand>
        <name>Zn(2+)</name>
        <dbReference type="ChEBI" id="CHEBI:29105"/>
    </ligand>
</feature>
<feature type="binding site" evidence="7">
    <location>
        <position position="228"/>
    </location>
    <ligand>
        <name>substrate</name>
    </ligand>
</feature>
<dbReference type="eggNOG" id="COG1820">
    <property type="taxonomic scope" value="Bacteria"/>
</dbReference>
<evidence type="ECO:0000256" key="5">
    <source>
        <dbReference type="PIRNR" id="PIRNR038994"/>
    </source>
</evidence>
<gene>
    <name evidence="10" type="ordered locus">Ccur_06750</name>
</gene>
<dbReference type="AlphaFoldDB" id="C7MN95"/>
<evidence type="ECO:0000259" key="9">
    <source>
        <dbReference type="Pfam" id="PF01979"/>
    </source>
</evidence>
<evidence type="ECO:0000256" key="7">
    <source>
        <dbReference type="PIRSR" id="PIRSR038994-2"/>
    </source>
</evidence>
<dbReference type="STRING" id="469378.Ccur_06750"/>
<dbReference type="NCBIfam" id="TIGR00221">
    <property type="entry name" value="nagA"/>
    <property type="match status" value="1"/>
</dbReference>
<dbReference type="RefSeq" id="WP_012803073.1">
    <property type="nucleotide sequence ID" value="NC_013170.1"/>
</dbReference>
<evidence type="ECO:0000256" key="3">
    <source>
        <dbReference type="ARBA" id="ARBA00022801"/>
    </source>
</evidence>
<keyword evidence="3 5" id="KW-0378">Hydrolase</keyword>
<dbReference type="SUPFAM" id="SSF51338">
    <property type="entry name" value="Composite domain of metallo-dependent hydrolases"/>
    <property type="match status" value="1"/>
</dbReference>
<comment type="similarity">
    <text evidence="1 5">Belongs to the metallo-dependent hydrolases superfamily. NagA family.</text>
</comment>